<dbReference type="Gene3D" id="3.30.420.40">
    <property type="match status" value="3"/>
</dbReference>
<comment type="pathway">
    <text evidence="1">Polyol metabolism; glycerol degradation via glycerol kinase pathway; sn-glycerol 3-phosphate from glycerol: step 1/1.</text>
</comment>
<evidence type="ECO:0000259" key="11">
    <source>
        <dbReference type="Pfam" id="PF02782"/>
    </source>
</evidence>
<accession>A0ABQ7GU02</accession>
<feature type="domain" description="Carbohydrate kinase FGGY N-terminal" evidence="10">
    <location>
        <begin position="16"/>
        <end position="129"/>
    </location>
</feature>
<feature type="domain" description="Carbohydrate kinase FGGY C-terminal" evidence="11">
    <location>
        <begin position="274"/>
        <end position="487"/>
    </location>
</feature>
<feature type="region of interest" description="Disordered" evidence="9">
    <location>
        <begin position="535"/>
        <end position="619"/>
    </location>
</feature>
<feature type="domain" description="Carbohydrate kinase FGGY N-terminal" evidence="10">
    <location>
        <begin position="130"/>
        <end position="262"/>
    </location>
</feature>
<dbReference type="InterPro" id="IPR018483">
    <property type="entry name" value="Carb_kinase_FGGY_CS"/>
</dbReference>
<dbReference type="Pfam" id="PF02782">
    <property type="entry name" value="FGGY_C"/>
    <property type="match status" value="1"/>
</dbReference>
<dbReference type="EMBL" id="MU069591">
    <property type="protein sequence ID" value="KAF5838093.1"/>
    <property type="molecule type" value="Genomic_DNA"/>
</dbReference>
<evidence type="ECO:0000256" key="7">
    <source>
        <dbReference type="ARBA" id="ARBA00022840"/>
    </source>
</evidence>
<evidence type="ECO:0000256" key="1">
    <source>
        <dbReference type="ARBA" id="ARBA00005190"/>
    </source>
</evidence>
<protein>
    <recommendedName>
        <fullName evidence="3">glycerol kinase</fullName>
        <ecNumber evidence="3">2.7.1.30</ecNumber>
    </recommendedName>
    <alternativeName>
        <fullName evidence="8">ATP:glycerol 3-phosphotransferase</fullName>
    </alternativeName>
</protein>
<organism evidence="12 13">
    <name type="scientific">Dunaliella salina</name>
    <name type="common">Green alga</name>
    <name type="synonym">Protococcus salinus</name>
    <dbReference type="NCBI Taxonomy" id="3046"/>
    <lineage>
        <taxon>Eukaryota</taxon>
        <taxon>Viridiplantae</taxon>
        <taxon>Chlorophyta</taxon>
        <taxon>core chlorophytes</taxon>
        <taxon>Chlorophyceae</taxon>
        <taxon>CS clade</taxon>
        <taxon>Chlamydomonadales</taxon>
        <taxon>Dunaliellaceae</taxon>
        <taxon>Dunaliella</taxon>
    </lineage>
</organism>
<comment type="similarity">
    <text evidence="2">Belongs to the FGGY kinase family.</text>
</comment>
<evidence type="ECO:0000256" key="3">
    <source>
        <dbReference type="ARBA" id="ARBA00012099"/>
    </source>
</evidence>
<name>A0ABQ7GU02_DUNSA</name>
<evidence type="ECO:0000256" key="8">
    <source>
        <dbReference type="ARBA" id="ARBA00043149"/>
    </source>
</evidence>
<evidence type="ECO:0000256" key="4">
    <source>
        <dbReference type="ARBA" id="ARBA00022679"/>
    </source>
</evidence>
<reference evidence="12" key="1">
    <citation type="submission" date="2017-08" db="EMBL/GenBank/DDBJ databases">
        <authorList>
            <person name="Polle J.E."/>
            <person name="Barry K."/>
            <person name="Cushman J."/>
            <person name="Schmutz J."/>
            <person name="Tran D."/>
            <person name="Hathwaick L.T."/>
            <person name="Yim W.C."/>
            <person name="Jenkins J."/>
            <person name="Mckie-Krisberg Z.M."/>
            <person name="Prochnik S."/>
            <person name="Lindquist E."/>
            <person name="Dockter R.B."/>
            <person name="Adam C."/>
            <person name="Molina H."/>
            <person name="Bunkerborg J."/>
            <person name="Jin E."/>
            <person name="Buchheim M."/>
            <person name="Magnuson J."/>
        </authorList>
    </citation>
    <scope>NUCLEOTIDE SEQUENCE</scope>
    <source>
        <strain evidence="12">CCAP 19/18</strain>
    </source>
</reference>
<keyword evidence="6" id="KW-0418">Kinase</keyword>
<dbReference type="InterPro" id="IPR018484">
    <property type="entry name" value="FGGY_N"/>
</dbReference>
<dbReference type="Proteomes" id="UP000815325">
    <property type="component" value="Unassembled WGS sequence"/>
</dbReference>
<comment type="caution">
    <text evidence="12">The sequence shown here is derived from an EMBL/GenBank/DDBJ whole genome shotgun (WGS) entry which is preliminary data.</text>
</comment>
<evidence type="ECO:0000256" key="5">
    <source>
        <dbReference type="ARBA" id="ARBA00022741"/>
    </source>
</evidence>
<dbReference type="InterPro" id="IPR043129">
    <property type="entry name" value="ATPase_NBD"/>
</dbReference>
<evidence type="ECO:0000259" key="10">
    <source>
        <dbReference type="Pfam" id="PF00370"/>
    </source>
</evidence>
<evidence type="ECO:0000256" key="9">
    <source>
        <dbReference type="SAM" id="MobiDB-lite"/>
    </source>
</evidence>
<keyword evidence="5" id="KW-0547">Nucleotide-binding</keyword>
<gene>
    <name evidence="12" type="ORF">DUNSADRAFT_3402</name>
</gene>
<keyword evidence="4" id="KW-0808">Transferase</keyword>
<evidence type="ECO:0000313" key="12">
    <source>
        <dbReference type="EMBL" id="KAF5838093.1"/>
    </source>
</evidence>
<dbReference type="SUPFAM" id="SSF53067">
    <property type="entry name" value="Actin-like ATPase domain"/>
    <property type="match status" value="2"/>
</dbReference>
<proteinExistence type="inferred from homology"/>
<keyword evidence="13" id="KW-1185">Reference proteome</keyword>
<evidence type="ECO:0000256" key="6">
    <source>
        <dbReference type="ARBA" id="ARBA00022777"/>
    </source>
</evidence>
<evidence type="ECO:0000313" key="13">
    <source>
        <dbReference type="Proteomes" id="UP000815325"/>
    </source>
</evidence>
<feature type="compositionally biased region" description="Pro residues" evidence="9">
    <location>
        <begin position="550"/>
        <end position="572"/>
    </location>
</feature>
<dbReference type="PROSITE" id="PS00933">
    <property type="entry name" value="FGGY_KINASES_1"/>
    <property type="match status" value="1"/>
</dbReference>
<keyword evidence="7" id="KW-0067">ATP-binding</keyword>
<evidence type="ECO:0000256" key="2">
    <source>
        <dbReference type="ARBA" id="ARBA00009156"/>
    </source>
</evidence>
<dbReference type="PANTHER" id="PTHR10196">
    <property type="entry name" value="SUGAR KINASE"/>
    <property type="match status" value="1"/>
</dbReference>
<sequence length="658" mass="71995">MTGRREEGLPELLNVVAAVDTGSQSTRCYLFDSELKPVGSHQEALLMAHPEHGCSLAHLHGIINFDTRRWAEYDPMQIFAAVQTCMITASKKAEAAYGPLKIKALGLTNQRETSVVWHKVSGEPLCPAVDFFRRVTGLPIHNYFPAFKFKWMCENVEAVHEAVVREEACFGTLDSWLMYKLTGGPDGGIHVTDVTNASRYQLMDLKTCTWHHPYCELFNLPVSALPCIVSNAEVYGHVKGVCAPFHGVPVSGYLGDQMAALLVPGQRSQIGDVKNTYGTGAFMLLNTGRTPVFSKHGLISTIFYKLGPNSPTLYALEGSVAVAGFGFTWLSQNLGLLGGPHEVDEVASQVPDSNGVYFVPAFSGLFAPHWDDTARGVILGLTALDTSDMHLICEEIIRIKWSICSIGETCRAHIVRAMIEAICFQSREVLEAMQKDADEVHVSQLRVDGGATKCNLMMQLQADVLQIPIVRPDWQETTVLGAALAAGLGIGFWSQEDLFINHGFSTTIFEPSIPPEEADERYQCWMMSVDRTHKLSELSKPRSQRTTPASSPPGSPTPRSPRSPTPRLPPSASPVAAPGRGRPASTPPLHFAHSQGATLPSAPPYVRRHLPHQHPCAPEEVLDPIAQRLQETAAKLYQATPEKVEEVAESLDRVLPGD</sequence>
<dbReference type="InterPro" id="IPR018485">
    <property type="entry name" value="FGGY_C"/>
</dbReference>
<dbReference type="EC" id="2.7.1.30" evidence="3"/>
<dbReference type="Pfam" id="PF00370">
    <property type="entry name" value="FGGY_N"/>
    <property type="match status" value="2"/>
</dbReference>
<dbReference type="PANTHER" id="PTHR10196:SF69">
    <property type="entry name" value="GLYCEROL KINASE"/>
    <property type="match status" value="1"/>
</dbReference>